<evidence type="ECO:0000313" key="2">
    <source>
        <dbReference type="Proteomes" id="UP000826573"/>
    </source>
</evidence>
<gene>
    <name evidence="1" type="ORF">TsFJ059_000498</name>
</gene>
<reference evidence="1 2" key="1">
    <citation type="submission" date="2021-08" db="EMBL/GenBank/DDBJ databases">
        <title>The highly contiguous genome resource for Trichoderma semiorbis FJ059, a fungal antagonistic to plant pathogens.</title>
        <authorList>
            <person name="Liu T."/>
        </authorList>
    </citation>
    <scope>NUCLEOTIDE SEQUENCE [LARGE SCALE GENOMIC DNA]</scope>
    <source>
        <strain evidence="1 2">FJ059</strain>
    </source>
</reference>
<dbReference type="EMBL" id="JAIMJC010000001">
    <property type="protein sequence ID" value="KAH0531702.1"/>
    <property type="molecule type" value="Genomic_DNA"/>
</dbReference>
<sequence length="75" mass="8357">MADFIFILPPPMQTHFSLASNSPLLILLEPPSASQPPPRAWIKSIFDIHGDNPKAHNLTSCHLMLFTPPRHSADM</sequence>
<protein>
    <submittedName>
        <fullName evidence="1">Uncharacterized protein</fullName>
    </submittedName>
</protein>
<dbReference type="AlphaFoldDB" id="A0A9P8HVG5"/>
<evidence type="ECO:0000313" key="1">
    <source>
        <dbReference type="EMBL" id="KAH0531702.1"/>
    </source>
</evidence>
<accession>A0A9P8HVG5</accession>
<name>A0A9P8HVG5_9HYPO</name>
<comment type="caution">
    <text evidence="1">The sequence shown here is derived from an EMBL/GenBank/DDBJ whole genome shotgun (WGS) entry which is preliminary data.</text>
</comment>
<dbReference type="Proteomes" id="UP000826573">
    <property type="component" value="Unassembled WGS sequence"/>
</dbReference>
<organism evidence="1 2">
    <name type="scientific">Trichoderma semiorbis</name>
    <dbReference type="NCBI Taxonomy" id="1491008"/>
    <lineage>
        <taxon>Eukaryota</taxon>
        <taxon>Fungi</taxon>
        <taxon>Dikarya</taxon>
        <taxon>Ascomycota</taxon>
        <taxon>Pezizomycotina</taxon>
        <taxon>Sordariomycetes</taxon>
        <taxon>Hypocreomycetidae</taxon>
        <taxon>Hypocreales</taxon>
        <taxon>Hypocreaceae</taxon>
        <taxon>Trichoderma</taxon>
    </lineage>
</organism>
<proteinExistence type="predicted"/>
<keyword evidence="2" id="KW-1185">Reference proteome</keyword>